<evidence type="ECO:0000256" key="6">
    <source>
        <dbReference type="ARBA" id="ARBA00012791"/>
    </source>
</evidence>
<keyword evidence="11" id="KW-0560">Oxidoreductase</keyword>
<evidence type="ECO:0000256" key="13">
    <source>
        <dbReference type="ARBA" id="ARBA00048639"/>
    </source>
</evidence>
<dbReference type="NCBIfam" id="NF003645">
    <property type="entry name" value="PRK05286.1-2"/>
    <property type="match status" value="1"/>
</dbReference>
<sequence length="358" mass="37770">MRPLVFRLEAERAHALSLWALRTRMAMLVMPPRPVQPLPGLARRLWGLDFVHPLGLAAGYDKNAVAIDPLFDYGFAFVEIGGVTPRPQPGNDRPRLFRLAPDRAVINRMGFNNDGLDMVAARLAARRRRLAGAPVGRRRPVFANLGKNKTSEDALADYTAGLARLGPLVDVVVVNVSSPNTPGLRDLQGRAQLTGLLSGLKAARDGGIAGEARPPILVKIAPDLDDAGLSDVVDAARDAAIDGMVVANTTLARPDSLQGRNRAQAGGLSGRPLKGRALALTREVYRATGGAMPIVGVGGIESARDAWDRMAAGAGLLQLYSALVYEGPGLVARIVDGLNGRMIAEGVQDVGEIVGSAA</sequence>
<proteinExistence type="inferred from homology"/>
<evidence type="ECO:0000256" key="2">
    <source>
        <dbReference type="ARBA" id="ARBA00003125"/>
    </source>
</evidence>
<evidence type="ECO:0000256" key="12">
    <source>
        <dbReference type="ARBA" id="ARBA00023136"/>
    </source>
</evidence>
<dbReference type="SUPFAM" id="SSF51395">
    <property type="entry name" value="FMN-linked oxidoreductases"/>
    <property type="match status" value="1"/>
</dbReference>
<comment type="pathway">
    <text evidence="4">Pyrimidine metabolism; UMP biosynthesis via de novo pathway; orotate from (S)-dihydroorotate (quinone route): step 1/1.</text>
</comment>
<evidence type="ECO:0000256" key="7">
    <source>
        <dbReference type="ARBA" id="ARBA00018366"/>
    </source>
</evidence>
<dbReference type="InterPro" id="IPR005720">
    <property type="entry name" value="Dihydroorotate_DH_cat"/>
</dbReference>
<evidence type="ECO:0000256" key="8">
    <source>
        <dbReference type="ARBA" id="ARBA00022630"/>
    </source>
</evidence>
<dbReference type="InterPro" id="IPR050074">
    <property type="entry name" value="DHO_dehydrogenase"/>
</dbReference>
<keyword evidence="17" id="KW-1185">Reference proteome</keyword>
<evidence type="ECO:0000256" key="11">
    <source>
        <dbReference type="ARBA" id="ARBA00023002"/>
    </source>
</evidence>
<evidence type="ECO:0000256" key="3">
    <source>
        <dbReference type="ARBA" id="ARBA00004370"/>
    </source>
</evidence>
<evidence type="ECO:0000259" key="15">
    <source>
        <dbReference type="Pfam" id="PF01180"/>
    </source>
</evidence>
<dbReference type="PANTHER" id="PTHR48109">
    <property type="entry name" value="DIHYDROOROTATE DEHYDROGENASE (QUINONE), MITOCHONDRIAL-RELATED"/>
    <property type="match status" value="1"/>
</dbReference>
<dbReference type="Proteomes" id="UP000603352">
    <property type="component" value="Unassembled WGS sequence"/>
</dbReference>
<dbReference type="CDD" id="cd04738">
    <property type="entry name" value="DHOD_2_like"/>
    <property type="match status" value="1"/>
</dbReference>
<keyword evidence="8" id="KW-0285">Flavoprotein</keyword>
<dbReference type="EC" id="1.3.5.2" evidence="6 14"/>
<comment type="catalytic activity">
    <reaction evidence="13">
        <text>(S)-dihydroorotate + a quinone = orotate + a quinol</text>
        <dbReference type="Rhea" id="RHEA:30187"/>
        <dbReference type="ChEBI" id="CHEBI:24646"/>
        <dbReference type="ChEBI" id="CHEBI:30839"/>
        <dbReference type="ChEBI" id="CHEBI:30864"/>
        <dbReference type="ChEBI" id="CHEBI:132124"/>
        <dbReference type="EC" id="1.3.5.2"/>
    </reaction>
</comment>
<evidence type="ECO:0000313" key="16">
    <source>
        <dbReference type="EMBL" id="GGB52632.1"/>
    </source>
</evidence>
<evidence type="ECO:0000256" key="4">
    <source>
        <dbReference type="ARBA" id="ARBA00005161"/>
    </source>
</evidence>
<evidence type="ECO:0000256" key="14">
    <source>
        <dbReference type="NCBIfam" id="TIGR01036"/>
    </source>
</evidence>
<comment type="cofactor">
    <cofactor evidence="1">
        <name>FMN</name>
        <dbReference type="ChEBI" id="CHEBI:58210"/>
    </cofactor>
</comment>
<protein>
    <recommendedName>
        <fullName evidence="7 14">Dihydroorotate dehydrogenase (quinone)</fullName>
        <ecNumber evidence="6 14">1.3.5.2</ecNumber>
    </recommendedName>
</protein>
<dbReference type="Gene3D" id="3.20.20.70">
    <property type="entry name" value="Aldolase class I"/>
    <property type="match status" value="1"/>
</dbReference>
<dbReference type="PANTHER" id="PTHR48109:SF4">
    <property type="entry name" value="DIHYDROOROTATE DEHYDROGENASE (QUINONE), MITOCHONDRIAL"/>
    <property type="match status" value="1"/>
</dbReference>
<evidence type="ECO:0000256" key="9">
    <source>
        <dbReference type="ARBA" id="ARBA00022643"/>
    </source>
</evidence>
<keyword evidence="10" id="KW-0665">Pyrimidine biosynthesis</keyword>
<dbReference type="NCBIfam" id="TIGR01036">
    <property type="entry name" value="pyrD_sub2"/>
    <property type="match status" value="1"/>
</dbReference>
<dbReference type="InterPro" id="IPR005719">
    <property type="entry name" value="Dihydroorotate_DH_2"/>
</dbReference>
<keyword evidence="12" id="KW-0472">Membrane</keyword>
<evidence type="ECO:0000256" key="10">
    <source>
        <dbReference type="ARBA" id="ARBA00022975"/>
    </source>
</evidence>
<evidence type="ECO:0000256" key="1">
    <source>
        <dbReference type="ARBA" id="ARBA00001917"/>
    </source>
</evidence>
<dbReference type="NCBIfam" id="NF003652">
    <property type="entry name" value="PRK05286.2-5"/>
    <property type="match status" value="1"/>
</dbReference>
<dbReference type="InterPro" id="IPR001295">
    <property type="entry name" value="Dihydroorotate_DH_CS"/>
</dbReference>
<dbReference type="Pfam" id="PF01180">
    <property type="entry name" value="DHO_dh"/>
    <property type="match status" value="1"/>
</dbReference>
<dbReference type="InterPro" id="IPR013785">
    <property type="entry name" value="Aldolase_TIM"/>
</dbReference>
<dbReference type="PROSITE" id="PS00911">
    <property type="entry name" value="DHODEHASE_1"/>
    <property type="match status" value="1"/>
</dbReference>
<evidence type="ECO:0000256" key="5">
    <source>
        <dbReference type="ARBA" id="ARBA00005359"/>
    </source>
</evidence>
<keyword evidence="9" id="KW-0288">FMN</keyword>
<reference evidence="17" key="1">
    <citation type="journal article" date="2019" name="Int. J. Syst. Evol. Microbiol.">
        <title>The Global Catalogue of Microorganisms (GCM) 10K type strain sequencing project: providing services to taxonomists for standard genome sequencing and annotation.</title>
        <authorList>
            <consortium name="The Broad Institute Genomics Platform"/>
            <consortium name="The Broad Institute Genome Sequencing Center for Infectious Disease"/>
            <person name="Wu L."/>
            <person name="Ma J."/>
        </authorList>
    </citation>
    <scope>NUCLEOTIDE SEQUENCE [LARGE SCALE GENOMIC DNA]</scope>
    <source>
        <strain evidence="17">CGMCC 1.10188</strain>
    </source>
</reference>
<dbReference type="PROSITE" id="PS00912">
    <property type="entry name" value="DHODEHASE_2"/>
    <property type="match status" value="1"/>
</dbReference>
<dbReference type="EMBL" id="BMDZ01000051">
    <property type="protein sequence ID" value="GGB52632.1"/>
    <property type="molecule type" value="Genomic_DNA"/>
</dbReference>
<comment type="similarity">
    <text evidence="5">Belongs to the dihydroorotate dehydrogenase family. Type 2 subfamily.</text>
</comment>
<gene>
    <name evidence="16" type="primary">pyrD</name>
    <name evidence="16" type="ORF">GCM10011505_37070</name>
</gene>
<comment type="function">
    <text evidence="2">Catalyzes the conversion of dihydroorotate to orotate with quinone as electron acceptor.</text>
</comment>
<feature type="domain" description="Dihydroorotate dehydrogenase catalytic" evidence="15">
    <location>
        <begin position="41"/>
        <end position="342"/>
    </location>
</feature>
<accession>A0ABQ1IW06</accession>
<comment type="caution">
    <text evidence="16">The sequence shown here is derived from an EMBL/GenBank/DDBJ whole genome shotgun (WGS) entry which is preliminary data.</text>
</comment>
<comment type="subcellular location">
    <subcellularLocation>
        <location evidence="3">Membrane</location>
    </subcellularLocation>
</comment>
<evidence type="ECO:0000313" key="17">
    <source>
        <dbReference type="Proteomes" id="UP000603352"/>
    </source>
</evidence>
<organism evidence="16 17">
    <name type="scientific">Tistrella bauzanensis</name>
    <dbReference type="NCBI Taxonomy" id="657419"/>
    <lineage>
        <taxon>Bacteria</taxon>
        <taxon>Pseudomonadati</taxon>
        <taxon>Pseudomonadota</taxon>
        <taxon>Alphaproteobacteria</taxon>
        <taxon>Geminicoccales</taxon>
        <taxon>Geminicoccaceae</taxon>
        <taxon>Tistrella</taxon>
    </lineage>
</organism>
<name>A0ABQ1IW06_9PROT</name>